<evidence type="ECO:0000256" key="11">
    <source>
        <dbReference type="ARBA" id="ARBA00022741"/>
    </source>
</evidence>
<dbReference type="InterPro" id="IPR008271">
    <property type="entry name" value="Ser/Thr_kinase_AS"/>
</dbReference>
<evidence type="ECO:0000313" key="25">
    <source>
        <dbReference type="Proteomes" id="UP000596660"/>
    </source>
</evidence>
<dbReference type="OMA" id="VQYINRH"/>
<dbReference type="FunFam" id="1.10.510.10:FF:000108">
    <property type="entry name" value="L-type lectin-domain containing receptor kinase S.4"/>
    <property type="match status" value="1"/>
</dbReference>
<accession>A0A803LX38</accession>
<comment type="catalytic activity">
    <reaction evidence="18">
        <text>L-threonyl-[protein] + ATP = O-phospho-L-threonyl-[protein] + ADP + H(+)</text>
        <dbReference type="Rhea" id="RHEA:46608"/>
        <dbReference type="Rhea" id="RHEA-COMP:11060"/>
        <dbReference type="Rhea" id="RHEA-COMP:11605"/>
        <dbReference type="ChEBI" id="CHEBI:15378"/>
        <dbReference type="ChEBI" id="CHEBI:30013"/>
        <dbReference type="ChEBI" id="CHEBI:30616"/>
        <dbReference type="ChEBI" id="CHEBI:61977"/>
        <dbReference type="ChEBI" id="CHEBI:456216"/>
        <dbReference type="EC" id="2.7.11.1"/>
    </reaction>
</comment>
<evidence type="ECO:0000256" key="13">
    <source>
        <dbReference type="ARBA" id="ARBA00022840"/>
    </source>
</evidence>
<evidence type="ECO:0000256" key="9">
    <source>
        <dbReference type="ARBA" id="ARBA00022729"/>
    </source>
</evidence>
<dbReference type="GO" id="GO:0005524">
    <property type="term" value="F:ATP binding"/>
    <property type="evidence" value="ECO:0007669"/>
    <property type="project" value="UniProtKB-UniRule"/>
</dbReference>
<dbReference type="Gene3D" id="2.60.120.200">
    <property type="match status" value="1"/>
</dbReference>
<evidence type="ECO:0000256" key="18">
    <source>
        <dbReference type="ARBA" id="ARBA00047899"/>
    </source>
</evidence>
<evidence type="ECO:0000256" key="8">
    <source>
        <dbReference type="ARBA" id="ARBA00022692"/>
    </source>
</evidence>
<dbReference type="InterPro" id="IPR050528">
    <property type="entry name" value="L-type_Lectin-RKs"/>
</dbReference>
<evidence type="ECO:0000256" key="3">
    <source>
        <dbReference type="ARBA" id="ARBA00010217"/>
    </source>
</evidence>
<dbReference type="PROSITE" id="PS00107">
    <property type="entry name" value="PROTEIN_KINASE_ATP"/>
    <property type="match status" value="1"/>
</dbReference>
<reference evidence="24" key="2">
    <citation type="submission" date="2021-03" db="UniProtKB">
        <authorList>
            <consortium name="EnsemblPlants"/>
        </authorList>
    </citation>
    <scope>IDENTIFICATION</scope>
</reference>
<dbReference type="GO" id="GO:0004674">
    <property type="term" value="F:protein serine/threonine kinase activity"/>
    <property type="evidence" value="ECO:0007669"/>
    <property type="project" value="UniProtKB-KW"/>
</dbReference>
<evidence type="ECO:0000256" key="1">
    <source>
        <dbReference type="ARBA" id="ARBA00004251"/>
    </source>
</evidence>
<dbReference type="Proteomes" id="UP000596660">
    <property type="component" value="Unplaced"/>
</dbReference>
<dbReference type="InterPro" id="IPR001220">
    <property type="entry name" value="Legume_lectin_dom"/>
</dbReference>
<comment type="subcellular location">
    <subcellularLocation>
        <location evidence="1">Cell membrane</location>
        <topology evidence="1">Single-pass type I membrane protein</topology>
    </subcellularLocation>
</comment>
<comment type="catalytic activity">
    <reaction evidence="19">
        <text>L-seryl-[protein] + ATP = O-phospho-L-seryl-[protein] + ADP + H(+)</text>
        <dbReference type="Rhea" id="RHEA:17989"/>
        <dbReference type="Rhea" id="RHEA-COMP:9863"/>
        <dbReference type="Rhea" id="RHEA-COMP:11604"/>
        <dbReference type="ChEBI" id="CHEBI:15378"/>
        <dbReference type="ChEBI" id="CHEBI:29999"/>
        <dbReference type="ChEBI" id="CHEBI:30616"/>
        <dbReference type="ChEBI" id="CHEBI:83421"/>
        <dbReference type="ChEBI" id="CHEBI:456216"/>
        <dbReference type="EC" id="2.7.11.1"/>
    </reaction>
</comment>
<evidence type="ECO:0000256" key="15">
    <source>
        <dbReference type="ARBA" id="ARBA00023136"/>
    </source>
</evidence>
<dbReference type="Gene3D" id="3.30.200.20">
    <property type="entry name" value="Phosphorylase Kinase, domain 1"/>
    <property type="match status" value="1"/>
</dbReference>
<keyword evidence="17" id="KW-0325">Glycoprotein</keyword>
<dbReference type="Gene3D" id="1.10.510.10">
    <property type="entry name" value="Transferase(Phosphotransferase) domain 1"/>
    <property type="match status" value="1"/>
</dbReference>
<dbReference type="GO" id="GO:0030246">
    <property type="term" value="F:carbohydrate binding"/>
    <property type="evidence" value="ECO:0007669"/>
    <property type="project" value="UniProtKB-KW"/>
</dbReference>
<dbReference type="InterPro" id="IPR013320">
    <property type="entry name" value="ConA-like_dom_sf"/>
</dbReference>
<dbReference type="AlphaFoldDB" id="A0A803LX38"/>
<dbReference type="GO" id="GO:0005886">
    <property type="term" value="C:plasma membrane"/>
    <property type="evidence" value="ECO:0007669"/>
    <property type="project" value="UniProtKB-SubCell"/>
</dbReference>
<evidence type="ECO:0000256" key="4">
    <source>
        <dbReference type="ARBA" id="ARBA00012513"/>
    </source>
</evidence>
<keyword evidence="9 22" id="KW-0732">Signal</keyword>
<evidence type="ECO:0000256" key="22">
    <source>
        <dbReference type="SAM" id="SignalP"/>
    </source>
</evidence>
<keyword evidence="15 21" id="KW-0472">Membrane</keyword>
<evidence type="ECO:0000256" key="14">
    <source>
        <dbReference type="ARBA" id="ARBA00022989"/>
    </source>
</evidence>
<dbReference type="PROSITE" id="PS00108">
    <property type="entry name" value="PROTEIN_KINASE_ST"/>
    <property type="match status" value="1"/>
</dbReference>
<evidence type="ECO:0000256" key="19">
    <source>
        <dbReference type="ARBA" id="ARBA00048679"/>
    </source>
</evidence>
<sequence>MALMAISLQYLLHISTIFLISGALTLAQDETQFTYNGFRGSINKLHVDGLATILPNGLLQMTNYSMRNTSHAFYPHPVIFKPKHLSFSTTFAFAMYPQVPNHSGHGIVFVISPSTNFKHALSSIYLGLVNTTSDGLSSNHIFAVELDTIQTREFGDIDDSHVGIDVNSLRSIDAASSSYYSDKEGVNKTLLLNSGKPMQIWIEYDEAQMLANVTLAPLGHPKPSKCLLSKHIDLSTILLDSMYVGFSSSTGKVSNSHYILGWSWSQSGKAKDLDLSKLPSLPRIKHKKLSSNKLVFVLLLSVVLLLLLVIAGVFWFTWRKKYEELHESWEKEYAPHRLSYKDLFVATKGFKESELLGVGGFGKVYKGVLPSTGAQVAVKQISHDSNQGMKEFVAEISCMRRLRHRNLVQLLGYCRRKGELLLVYDYMPNGSLDKLLFDKFEKSNLCWSSRFNIIKGVASALLYLHEEWEQVVLHRDVKASNVLLDAEMNARLGDFGLAKLYDHSIDPRTTHVVGTIGYIAPEISTTRKPTTSTDVFSFGMFLLEVGCGRRPTGKQDGEEGAEALFLSDWVYNCWKRGEILKASDPRMEGDYVEYEMELILKLGLLCLNPIAEGRPTMQQVVQILTGNASLPDLPSEYNPETSPFWGGLCNIDSMPSSFPSSSGTSSLGVMSSINSVLHYGR</sequence>
<dbReference type="Pfam" id="PF00069">
    <property type="entry name" value="Pkinase"/>
    <property type="match status" value="1"/>
</dbReference>
<proteinExistence type="inferred from homology"/>
<dbReference type="SUPFAM" id="SSF49899">
    <property type="entry name" value="Concanavalin A-like lectins/glucanases"/>
    <property type="match status" value="1"/>
</dbReference>
<dbReference type="InterPro" id="IPR017441">
    <property type="entry name" value="Protein_kinase_ATP_BS"/>
</dbReference>
<keyword evidence="10" id="KW-0430">Lectin</keyword>
<keyword evidence="13 20" id="KW-0067">ATP-binding</keyword>
<comment type="similarity">
    <text evidence="3">In the C-terminal section; belongs to the protein kinase superfamily. Ser/Thr protein kinase family.</text>
</comment>
<dbReference type="SUPFAM" id="SSF56112">
    <property type="entry name" value="Protein kinase-like (PK-like)"/>
    <property type="match status" value="1"/>
</dbReference>
<evidence type="ECO:0000313" key="24">
    <source>
        <dbReference type="EnsemblPlants" id="AUR62020039-RA:cds"/>
    </source>
</evidence>
<evidence type="ECO:0000256" key="2">
    <source>
        <dbReference type="ARBA" id="ARBA00008536"/>
    </source>
</evidence>
<feature type="binding site" evidence="20">
    <location>
        <position position="379"/>
    </location>
    <ligand>
        <name>ATP</name>
        <dbReference type="ChEBI" id="CHEBI:30616"/>
    </ligand>
</feature>
<feature type="transmembrane region" description="Helical" evidence="21">
    <location>
        <begin position="294"/>
        <end position="318"/>
    </location>
</feature>
<feature type="domain" description="Protein kinase" evidence="23">
    <location>
        <begin position="350"/>
        <end position="630"/>
    </location>
</feature>
<dbReference type="CDD" id="cd06899">
    <property type="entry name" value="lectin_legume_LecRK_Arcelin_ConA"/>
    <property type="match status" value="1"/>
</dbReference>
<reference evidence="24" key="1">
    <citation type="journal article" date="2017" name="Nature">
        <title>The genome of Chenopodium quinoa.</title>
        <authorList>
            <person name="Jarvis D.E."/>
            <person name="Ho Y.S."/>
            <person name="Lightfoot D.J."/>
            <person name="Schmoeckel S.M."/>
            <person name="Li B."/>
            <person name="Borm T.J.A."/>
            <person name="Ohyanagi H."/>
            <person name="Mineta K."/>
            <person name="Michell C.T."/>
            <person name="Saber N."/>
            <person name="Kharbatia N.M."/>
            <person name="Rupper R.R."/>
            <person name="Sharp A.R."/>
            <person name="Dally N."/>
            <person name="Boughton B.A."/>
            <person name="Woo Y.H."/>
            <person name="Gao G."/>
            <person name="Schijlen E.G.W.M."/>
            <person name="Guo X."/>
            <person name="Momin A.A."/>
            <person name="Negrao S."/>
            <person name="Al-Babili S."/>
            <person name="Gehring C."/>
            <person name="Roessner U."/>
            <person name="Jung C."/>
            <person name="Murphy K."/>
            <person name="Arold S.T."/>
            <person name="Gojobori T."/>
            <person name="van der Linden C.G."/>
            <person name="van Loo E.N."/>
            <person name="Jellen E.N."/>
            <person name="Maughan P.J."/>
            <person name="Tester M."/>
        </authorList>
    </citation>
    <scope>NUCLEOTIDE SEQUENCE [LARGE SCALE GENOMIC DNA]</scope>
    <source>
        <strain evidence="24">cv. PI 614886</strain>
    </source>
</reference>
<dbReference type="PANTHER" id="PTHR27007">
    <property type="match status" value="1"/>
</dbReference>
<keyword evidence="7" id="KW-0808">Transferase</keyword>
<protein>
    <recommendedName>
        <fullName evidence="4">non-specific serine/threonine protein kinase</fullName>
        <ecNumber evidence="4">2.7.11.1</ecNumber>
    </recommendedName>
</protein>
<dbReference type="SMART" id="SM00220">
    <property type="entry name" value="S_TKc"/>
    <property type="match status" value="1"/>
</dbReference>
<dbReference type="EnsemblPlants" id="AUR62020039-RA">
    <property type="protein sequence ID" value="AUR62020039-RA:cds"/>
    <property type="gene ID" value="AUR62020039"/>
</dbReference>
<keyword evidence="25" id="KW-1185">Reference proteome</keyword>
<evidence type="ECO:0000256" key="21">
    <source>
        <dbReference type="SAM" id="Phobius"/>
    </source>
</evidence>
<keyword evidence="12" id="KW-0418">Kinase</keyword>
<evidence type="ECO:0000256" key="6">
    <source>
        <dbReference type="ARBA" id="ARBA00022527"/>
    </source>
</evidence>
<evidence type="ECO:0000256" key="12">
    <source>
        <dbReference type="ARBA" id="ARBA00022777"/>
    </source>
</evidence>
<organism evidence="24 25">
    <name type="scientific">Chenopodium quinoa</name>
    <name type="common">Quinoa</name>
    <dbReference type="NCBI Taxonomy" id="63459"/>
    <lineage>
        <taxon>Eukaryota</taxon>
        <taxon>Viridiplantae</taxon>
        <taxon>Streptophyta</taxon>
        <taxon>Embryophyta</taxon>
        <taxon>Tracheophyta</taxon>
        <taxon>Spermatophyta</taxon>
        <taxon>Magnoliopsida</taxon>
        <taxon>eudicotyledons</taxon>
        <taxon>Gunneridae</taxon>
        <taxon>Pentapetalae</taxon>
        <taxon>Caryophyllales</taxon>
        <taxon>Chenopodiaceae</taxon>
        <taxon>Chenopodioideae</taxon>
        <taxon>Atripliceae</taxon>
        <taxon>Chenopodium</taxon>
    </lineage>
</organism>
<dbReference type="EC" id="2.7.11.1" evidence="4"/>
<keyword evidence="5" id="KW-1003">Cell membrane</keyword>
<keyword evidence="11 20" id="KW-0547">Nucleotide-binding</keyword>
<keyword evidence="8 21" id="KW-0812">Transmembrane</keyword>
<evidence type="ECO:0000256" key="10">
    <source>
        <dbReference type="ARBA" id="ARBA00022734"/>
    </source>
</evidence>
<evidence type="ECO:0000256" key="17">
    <source>
        <dbReference type="ARBA" id="ARBA00023180"/>
    </source>
</evidence>
<evidence type="ECO:0000259" key="23">
    <source>
        <dbReference type="PROSITE" id="PS50011"/>
    </source>
</evidence>
<dbReference type="FunFam" id="2.60.120.200:FF:000096">
    <property type="entry name" value="L-type lectin-domain containing receptor kinase V.9"/>
    <property type="match status" value="1"/>
</dbReference>
<evidence type="ECO:0000256" key="20">
    <source>
        <dbReference type="PROSITE-ProRule" id="PRU10141"/>
    </source>
</evidence>
<dbReference type="InterPro" id="IPR000719">
    <property type="entry name" value="Prot_kinase_dom"/>
</dbReference>
<name>A0A803LX38_CHEQI</name>
<dbReference type="InterPro" id="IPR011009">
    <property type="entry name" value="Kinase-like_dom_sf"/>
</dbReference>
<keyword evidence="16" id="KW-0675">Receptor</keyword>
<keyword evidence="14 21" id="KW-1133">Transmembrane helix</keyword>
<evidence type="ECO:0000256" key="5">
    <source>
        <dbReference type="ARBA" id="ARBA00022475"/>
    </source>
</evidence>
<evidence type="ECO:0000256" key="7">
    <source>
        <dbReference type="ARBA" id="ARBA00022679"/>
    </source>
</evidence>
<dbReference type="FunFam" id="3.30.200.20:FF:000112">
    <property type="entry name" value="Lectin-domain containing receptor kinase A4.3"/>
    <property type="match status" value="1"/>
</dbReference>
<dbReference type="Pfam" id="PF00139">
    <property type="entry name" value="Lectin_legB"/>
    <property type="match status" value="1"/>
</dbReference>
<feature type="chain" id="PRO_5031123883" description="non-specific serine/threonine protein kinase" evidence="22">
    <location>
        <begin position="28"/>
        <end position="681"/>
    </location>
</feature>
<comment type="similarity">
    <text evidence="2">In the N-terminal section; belongs to the leguminous lectin family.</text>
</comment>
<dbReference type="PROSITE" id="PS50011">
    <property type="entry name" value="PROTEIN_KINASE_DOM"/>
    <property type="match status" value="1"/>
</dbReference>
<keyword evidence="6" id="KW-0723">Serine/threonine-protein kinase</keyword>
<dbReference type="Gramene" id="AUR62020039-RA">
    <property type="protein sequence ID" value="AUR62020039-RA:cds"/>
    <property type="gene ID" value="AUR62020039"/>
</dbReference>
<feature type="signal peptide" evidence="22">
    <location>
        <begin position="1"/>
        <end position="27"/>
    </location>
</feature>
<evidence type="ECO:0000256" key="16">
    <source>
        <dbReference type="ARBA" id="ARBA00023170"/>
    </source>
</evidence>